<dbReference type="AlphaFoldDB" id="A0AAN0ME33"/>
<dbReference type="RefSeq" id="WP_342069219.1">
    <property type="nucleotide sequence ID" value="NZ_CP151762.1"/>
</dbReference>
<feature type="transmembrane region" description="Helical" evidence="1">
    <location>
        <begin position="78"/>
        <end position="98"/>
    </location>
</feature>
<keyword evidence="1" id="KW-0472">Membrane</keyword>
<keyword evidence="1" id="KW-0812">Transmembrane</keyword>
<evidence type="ECO:0000256" key="1">
    <source>
        <dbReference type="SAM" id="Phobius"/>
    </source>
</evidence>
<organism evidence="2 3">
    <name type="scientific">Yoonia algicola</name>
    <dbReference type="NCBI Taxonomy" id="3137368"/>
    <lineage>
        <taxon>Bacteria</taxon>
        <taxon>Pseudomonadati</taxon>
        <taxon>Pseudomonadota</taxon>
        <taxon>Alphaproteobacteria</taxon>
        <taxon>Rhodobacterales</taxon>
        <taxon>Paracoccaceae</taxon>
        <taxon>Yoonia</taxon>
    </lineage>
</organism>
<evidence type="ECO:0000313" key="3">
    <source>
        <dbReference type="Proteomes" id="UP001451782"/>
    </source>
</evidence>
<evidence type="ECO:0000313" key="2">
    <source>
        <dbReference type="EMBL" id="WZU62823.1"/>
    </source>
</evidence>
<sequence length="205" mass="22157">MCWNLSSVLRPALIWGALALAVFVPVIAAANSPLLQWRDPLYIFAGLAGVVGMTMMLVQPLLAIGVLPGVSLLASRRLHRAVGAALVLAVLGHVIGLWMTSPPDVIDVLLFRSPTPFAIWGVLAMWAVFGAALFAVLRPRFPLRAWRWGHTVLVGLAVVGTVVHAVQIVGTMEVVTKIALSVLVVTALLWAIVRRRVWAMGLRRL</sequence>
<gene>
    <name evidence="2" type="ORF">AABB28_13210</name>
</gene>
<feature type="transmembrane region" description="Helical" evidence="1">
    <location>
        <begin position="12"/>
        <end position="30"/>
    </location>
</feature>
<keyword evidence="1" id="KW-1133">Transmembrane helix</keyword>
<accession>A0AAN0ME33</accession>
<keyword evidence="3" id="KW-1185">Reference proteome</keyword>
<feature type="transmembrane region" description="Helical" evidence="1">
    <location>
        <begin position="42"/>
        <end position="66"/>
    </location>
</feature>
<feature type="transmembrane region" description="Helical" evidence="1">
    <location>
        <begin position="148"/>
        <end position="168"/>
    </location>
</feature>
<dbReference type="KEGG" id="yag:AABB28_13210"/>
<feature type="transmembrane region" description="Helical" evidence="1">
    <location>
        <begin position="118"/>
        <end position="136"/>
    </location>
</feature>
<feature type="transmembrane region" description="Helical" evidence="1">
    <location>
        <begin position="174"/>
        <end position="193"/>
    </location>
</feature>
<protein>
    <submittedName>
        <fullName evidence="2">Ferric reductase</fullName>
    </submittedName>
</protein>
<dbReference type="EMBL" id="CP151762">
    <property type="protein sequence ID" value="WZU62823.1"/>
    <property type="molecule type" value="Genomic_DNA"/>
</dbReference>
<proteinExistence type="predicted"/>
<reference evidence="2 3" key="1">
    <citation type="submission" date="2024-04" db="EMBL/GenBank/DDBJ databases">
        <title>Phylogenomic analyses of a clade within the roseobacter group suggest taxonomic reassignments of species of the genera Aestuariivita, Citreicella, Loktanella, Nautella, Pelagibaca, Ruegeria, Thalassobius, Thiobacimonas and Tropicibacter, and the proposal o.</title>
        <authorList>
            <person name="Jeon C.O."/>
        </authorList>
    </citation>
    <scope>NUCLEOTIDE SEQUENCE [LARGE SCALE GENOMIC DNA]</scope>
    <source>
        <strain evidence="2 3">G8-12</strain>
    </source>
</reference>
<name>A0AAN0ME33_9RHOB</name>
<dbReference type="Proteomes" id="UP001451782">
    <property type="component" value="Chromosome"/>
</dbReference>